<dbReference type="EMBL" id="JMFR01049070">
    <property type="protein sequence ID" value="KFU99050.1"/>
    <property type="molecule type" value="Genomic_DNA"/>
</dbReference>
<feature type="compositionally biased region" description="Polar residues" evidence="3">
    <location>
        <begin position="264"/>
        <end position="275"/>
    </location>
</feature>
<sequence>QPNGRSFLDVSEDEVIQAVRKENIKQPVDTEKKNEKSKKKKKSKGDAKTVQDMSRLDGKEVDEGAWETKISNREKRQQRKRDKVLTDGGSGESNLQGVENTVAVSIEQMMPPPSLPVGLRKNKGDALLNAQVSSSKPAKGESSIPQVSPGLSESHTVNGGSWNEKSVKISSQIGVGEEKWTSVPSAAAGKRKTETSAWGQDTGDANGNGKDWGVTLVGRPWKERSLFTPIGSNNESVSQAGTSDFQWDLSHAQPPVDDEWSGLNGLSSADPSSDWNAPAEEWGNWVDEDKVASVPQPVEISDVQKVKDTEREKAETILQSSTSGKSKKKKKKKKKQGDEANSPAQDTEELDREAGEEFQEDTSKVQPQQEIAFSLKTISTSEPAKVRIQNWVYPEEAPSLAVSTEPSVIVSESDSDKIASQVPQMLQETDVSSPNIKQNTVPPPQSK</sequence>
<dbReference type="GO" id="GO:0043066">
    <property type="term" value="P:negative regulation of apoptotic process"/>
    <property type="evidence" value="ECO:0007669"/>
    <property type="project" value="InterPro"/>
</dbReference>
<dbReference type="GO" id="GO:0003712">
    <property type="term" value="F:transcription coregulator activity"/>
    <property type="evidence" value="ECO:0007669"/>
    <property type="project" value="TreeGrafter"/>
</dbReference>
<dbReference type="AlphaFoldDB" id="A0AAW3DIP9"/>
<evidence type="ECO:0000256" key="3">
    <source>
        <dbReference type="SAM" id="MobiDB-lite"/>
    </source>
</evidence>
<feature type="region of interest" description="Disordered" evidence="3">
    <location>
        <begin position="126"/>
        <end position="214"/>
    </location>
</feature>
<dbReference type="PANTHER" id="PTHR23251">
    <property type="entry name" value="LYSINE-RICH CEACAM1 CO-ISOLATED PROTEIN LYRIC PROTEIN"/>
    <property type="match status" value="1"/>
</dbReference>
<feature type="region of interest" description="Disordered" evidence="3">
    <location>
        <begin position="227"/>
        <end position="369"/>
    </location>
</feature>
<dbReference type="InterPro" id="IPR052305">
    <property type="entry name" value="TransReg_TumorExp"/>
</dbReference>
<comment type="caution">
    <text evidence="4">The sequence shown here is derived from an EMBL/GenBank/DDBJ whole genome shotgun (WGS) entry which is preliminary data.</text>
</comment>
<dbReference type="PANTHER" id="PTHR23251:SF0">
    <property type="entry name" value="PROTEIN LYRIC"/>
    <property type="match status" value="1"/>
</dbReference>
<feature type="compositionally biased region" description="Basic residues" evidence="3">
    <location>
        <begin position="325"/>
        <end position="335"/>
    </location>
</feature>
<dbReference type="GO" id="GO:0043123">
    <property type="term" value="P:positive regulation of canonical NF-kappaB signal transduction"/>
    <property type="evidence" value="ECO:0007669"/>
    <property type="project" value="InterPro"/>
</dbReference>
<gene>
    <name evidence="4" type="ORF">N339_10951</name>
</gene>
<evidence type="ECO:0000313" key="4">
    <source>
        <dbReference type="EMBL" id="KFU99050.1"/>
    </source>
</evidence>
<protein>
    <submittedName>
        <fullName evidence="4">Protein LYRIC</fullName>
    </submittedName>
</protein>
<feature type="compositionally biased region" description="Polar residues" evidence="3">
    <location>
        <begin position="425"/>
        <end position="440"/>
    </location>
</feature>
<feature type="non-terminal residue" evidence="4">
    <location>
        <position position="447"/>
    </location>
</feature>
<reference evidence="4 5" key="1">
    <citation type="journal article" date="2014" name="Science">
        <title>Comparative genomics reveals insights into avian genome evolution and adaptation.</title>
        <authorList>
            <consortium name="Avian Genome Consortium"/>
            <person name="Zhang G."/>
            <person name="Li C."/>
            <person name="Li Q."/>
            <person name="Li B."/>
            <person name="Larkin D.M."/>
            <person name="Lee C."/>
            <person name="Storz J.F."/>
            <person name="Antunes A."/>
            <person name="Greenwold M.J."/>
            <person name="Meredith R.W."/>
            <person name="Odeen A."/>
            <person name="Cui J."/>
            <person name="Zhou Q."/>
            <person name="Xu L."/>
            <person name="Pan H."/>
            <person name="Wang Z."/>
            <person name="Jin L."/>
            <person name="Zhang P."/>
            <person name="Hu H."/>
            <person name="Yang W."/>
            <person name="Hu J."/>
            <person name="Xiao J."/>
            <person name="Yang Z."/>
            <person name="Liu Y."/>
            <person name="Xie Q."/>
            <person name="Yu H."/>
            <person name="Lian J."/>
            <person name="Wen P."/>
            <person name="Zhang F."/>
            <person name="Li H."/>
            <person name="Zeng Y."/>
            <person name="Xiong Z."/>
            <person name="Liu S."/>
            <person name="Zhou L."/>
            <person name="Huang Z."/>
            <person name="An N."/>
            <person name="Wang J."/>
            <person name="Zheng Q."/>
            <person name="Xiong Y."/>
            <person name="Wang G."/>
            <person name="Wang B."/>
            <person name="Wang J."/>
            <person name="Fan Y."/>
            <person name="da Fonseca R.R."/>
            <person name="Alfaro-Nunez A."/>
            <person name="Schubert M."/>
            <person name="Orlando L."/>
            <person name="Mourier T."/>
            <person name="Howard J.T."/>
            <person name="Ganapathy G."/>
            <person name="Pfenning A."/>
            <person name="Whitney O."/>
            <person name="Rivas M.V."/>
            <person name="Hara E."/>
            <person name="Smith J."/>
            <person name="Farre M."/>
            <person name="Narayan J."/>
            <person name="Slavov G."/>
            <person name="Romanov M.N."/>
            <person name="Borges R."/>
            <person name="Machado J.P."/>
            <person name="Khan I."/>
            <person name="Springer M.S."/>
            <person name="Gatesy J."/>
            <person name="Hoffmann F.G."/>
            <person name="Opazo J.C."/>
            <person name="Hastad O."/>
            <person name="Sawyer R.H."/>
            <person name="Kim H."/>
            <person name="Kim K.W."/>
            <person name="Kim H.J."/>
            <person name="Cho S."/>
            <person name="Li N."/>
            <person name="Huang Y."/>
            <person name="Bruford M.W."/>
            <person name="Zhan X."/>
            <person name="Dixon A."/>
            <person name="Bertelsen M.F."/>
            <person name="Derryberry E."/>
            <person name="Warren W."/>
            <person name="Wilson R.K."/>
            <person name="Li S."/>
            <person name="Ray D.A."/>
            <person name="Green R.E."/>
            <person name="O'Brien S.J."/>
            <person name="Griffin D."/>
            <person name="Johnson W.E."/>
            <person name="Haussler D."/>
            <person name="Ryder O.A."/>
            <person name="Willerslev E."/>
            <person name="Graves G.R."/>
            <person name="Alstrom P."/>
            <person name="Fjeldsa J."/>
            <person name="Mindell D.P."/>
            <person name="Edwards S.V."/>
            <person name="Braun E.L."/>
            <person name="Rahbek C."/>
            <person name="Burt D.W."/>
            <person name="Houde P."/>
            <person name="Zhang Y."/>
            <person name="Yang H."/>
            <person name="Wang J."/>
            <person name="Jarvis E.D."/>
            <person name="Gilbert M.T."/>
            <person name="Wang J."/>
        </authorList>
    </citation>
    <scope>NUCLEOTIDE SEQUENCE [LARGE SCALE GENOMIC DNA]</scope>
    <source>
        <strain evidence="4">BGI_N339</strain>
    </source>
</reference>
<dbReference type="GO" id="GO:0006357">
    <property type="term" value="P:regulation of transcription by RNA polymerase II"/>
    <property type="evidence" value="ECO:0007669"/>
    <property type="project" value="TreeGrafter"/>
</dbReference>
<dbReference type="InterPro" id="IPR031402">
    <property type="entry name" value="LYRIC"/>
</dbReference>
<evidence type="ECO:0000256" key="2">
    <source>
        <dbReference type="ARBA" id="ARBA00023242"/>
    </source>
</evidence>
<feature type="compositionally biased region" description="Polar residues" evidence="3">
    <location>
        <begin position="195"/>
        <end position="205"/>
    </location>
</feature>
<feature type="region of interest" description="Disordered" evidence="3">
    <location>
        <begin position="20"/>
        <end position="107"/>
    </location>
</feature>
<feature type="compositionally biased region" description="Polar residues" evidence="3">
    <location>
        <begin position="143"/>
        <end position="173"/>
    </location>
</feature>
<organism evidence="4 5">
    <name type="scientific">Pterocles gutturalis</name>
    <name type="common">yellow-throated sandgrouse</name>
    <dbReference type="NCBI Taxonomy" id="240206"/>
    <lineage>
        <taxon>Eukaryota</taxon>
        <taxon>Metazoa</taxon>
        <taxon>Chordata</taxon>
        <taxon>Craniata</taxon>
        <taxon>Vertebrata</taxon>
        <taxon>Euteleostomi</taxon>
        <taxon>Archelosauria</taxon>
        <taxon>Archosauria</taxon>
        <taxon>Dinosauria</taxon>
        <taxon>Saurischia</taxon>
        <taxon>Theropoda</taxon>
        <taxon>Coelurosauria</taxon>
        <taxon>Aves</taxon>
        <taxon>Neognathae</taxon>
        <taxon>Neoaves</taxon>
        <taxon>Columbimorphae</taxon>
        <taxon>Pterocliformes</taxon>
        <taxon>Pteroclidae</taxon>
        <taxon>Pterocles</taxon>
    </lineage>
</organism>
<dbReference type="Pfam" id="PF15686">
    <property type="entry name" value="LYRIC"/>
    <property type="match status" value="1"/>
</dbReference>
<evidence type="ECO:0000313" key="5">
    <source>
        <dbReference type="Proteomes" id="UP000053149"/>
    </source>
</evidence>
<dbReference type="Proteomes" id="UP000053149">
    <property type="component" value="Unassembled WGS sequence"/>
</dbReference>
<feature type="compositionally biased region" description="Basic and acidic residues" evidence="3">
    <location>
        <begin position="44"/>
        <end position="62"/>
    </location>
</feature>
<feature type="compositionally biased region" description="Basic and acidic residues" evidence="3">
    <location>
        <begin position="302"/>
        <end position="315"/>
    </location>
</feature>
<evidence type="ECO:0000256" key="1">
    <source>
        <dbReference type="ARBA" id="ARBA00004123"/>
    </source>
</evidence>
<accession>A0AAW3DIP9</accession>
<feature type="region of interest" description="Disordered" evidence="3">
    <location>
        <begin position="425"/>
        <end position="447"/>
    </location>
</feature>
<dbReference type="GO" id="GO:0005634">
    <property type="term" value="C:nucleus"/>
    <property type="evidence" value="ECO:0007669"/>
    <property type="project" value="UniProtKB-SubCell"/>
</dbReference>
<feature type="non-terminal residue" evidence="4">
    <location>
        <position position="1"/>
    </location>
</feature>
<feature type="compositionally biased region" description="Basic and acidic residues" evidence="3">
    <location>
        <begin position="20"/>
        <end position="34"/>
    </location>
</feature>
<keyword evidence="2" id="KW-0539">Nucleus</keyword>
<keyword evidence="5" id="KW-1185">Reference proteome</keyword>
<name>A0AAW3DIP9_9AVES</name>
<feature type="compositionally biased region" description="Acidic residues" evidence="3">
    <location>
        <begin position="346"/>
        <end position="360"/>
    </location>
</feature>
<comment type="subcellular location">
    <subcellularLocation>
        <location evidence="1">Nucleus</location>
    </subcellularLocation>
</comment>
<proteinExistence type="predicted"/>
<feature type="compositionally biased region" description="Polar residues" evidence="3">
    <location>
        <begin position="230"/>
        <end position="245"/>
    </location>
</feature>
<feature type="compositionally biased region" description="Polar residues" evidence="3">
    <location>
        <begin position="92"/>
        <end position="103"/>
    </location>
</feature>
<dbReference type="GO" id="GO:0045766">
    <property type="term" value="P:positive regulation of angiogenesis"/>
    <property type="evidence" value="ECO:0007669"/>
    <property type="project" value="InterPro"/>
</dbReference>